<dbReference type="RefSeq" id="WP_086992340.1">
    <property type="nucleotide sequence ID" value="NZ_FUHU01000038.1"/>
</dbReference>
<comment type="subcellular location">
    <subcellularLocation>
        <location evidence="1">Cell membrane</location>
        <topology evidence="1">Multi-pass membrane protein</topology>
    </subcellularLocation>
</comment>
<keyword evidence="3" id="KW-1003">Cell membrane</keyword>
<feature type="domain" description="VTT" evidence="8">
    <location>
        <begin position="48"/>
        <end position="175"/>
    </location>
</feature>
<dbReference type="Pfam" id="PF09335">
    <property type="entry name" value="VTT_dom"/>
    <property type="match status" value="1"/>
</dbReference>
<feature type="transmembrane region" description="Helical" evidence="7">
    <location>
        <begin position="61"/>
        <end position="87"/>
    </location>
</feature>
<evidence type="ECO:0000256" key="4">
    <source>
        <dbReference type="ARBA" id="ARBA00022692"/>
    </source>
</evidence>
<keyword evidence="4 7" id="KW-0812">Transmembrane</keyword>
<evidence type="ECO:0000256" key="2">
    <source>
        <dbReference type="ARBA" id="ARBA00010792"/>
    </source>
</evidence>
<keyword evidence="6 7" id="KW-0472">Membrane</keyword>
<organism evidence="9 10">
    <name type="scientific">Agrococcus casei LMG 22410</name>
    <dbReference type="NCBI Taxonomy" id="1255656"/>
    <lineage>
        <taxon>Bacteria</taxon>
        <taxon>Bacillati</taxon>
        <taxon>Actinomycetota</taxon>
        <taxon>Actinomycetes</taxon>
        <taxon>Micrococcales</taxon>
        <taxon>Microbacteriaceae</taxon>
        <taxon>Agrococcus</taxon>
    </lineage>
</organism>
<dbReference type="PANTHER" id="PTHR42709:SF6">
    <property type="entry name" value="UNDECAPRENYL PHOSPHATE TRANSPORTER A"/>
    <property type="match status" value="1"/>
</dbReference>
<dbReference type="AlphaFoldDB" id="A0A1R4G6Q7"/>
<evidence type="ECO:0000256" key="7">
    <source>
        <dbReference type="SAM" id="Phobius"/>
    </source>
</evidence>
<protein>
    <recommendedName>
        <fullName evidence="8">VTT domain-containing protein</fullName>
    </recommendedName>
</protein>
<feature type="transmembrane region" description="Helical" evidence="7">
    <location>
        <begin position="152"/>
        <end position="178"/>
    </location>
</feature>
<sequence length="223" mass="24130">MLRQQLAANAGSGEELSGIAGWAVDIMTALGPIGVAVTIFLENAWPPIPSEIILPLAGFTAAQGSFTVAEAIIWATVGSVLGAWMLYGLGRVFGHDRLVAIAEKLPLVRGADISKTTDWFNRHGSKAVFFGRMLPIFRSLISIPAGLEKMNFVLFSALTLAGSLIWNSIFVGAGYLLGENWEAIGPWADVLQYVVIAVVVVIIVWWVVKRILENRNTPTEENP</sequence>
<dbReference type="EMBL" id="FUHU01000038">
    <property type="protein sequence ID" value="SJM63839.1"/>
    <property type="molecule type" value="Genomic_DNA"/>
</dbReference>
<comment type="similarity">
    <text evidence="2">Belongs to the DedA family.</text>
</comment>
<name>A0A1R4G6Q7_9MICO</name>
<dbReference type="PANTHER" id="PTHR42709">
    <property type="entry name" value="ALKALINE PHOSPHATASE LIKE PROTEIN"/>
    <property type="match status" value="1"/>
</dbReference>
<feature type="transmembrane region" description="Helical" evidence="7">
    <location>
        <begin position="190"/>
        <end position="208"/>
    </location>
</feature>
<evidence type="ECO:0000256" key="6">
    <source>
        <dbReference type="ARBA" id="ARBA00023136"/>
    </source>
</evidence>
<dbReference type="GO" id="GO:0005886">
    <property type="term" value="C:plasma membrane"/>
    <property type="evidence" value="ECO:0007669"/>
    <property type="project" value="UniProtKB-SubCell"/>
</dbReference>
<keyword evidence="10" id="KW-1185">Reference proteome</keyword>
<accession>A0A1R4G6Q7</accession>
<evidence type="ECO:0000256" key="3">
    <source>
        <dbReference type="ARBA" id="ARBA00022475"/>
    </source>
</evidence>
<reference evidence="9 10" key="1">
    <citation type="submission" date="2017-02" db="EMBL/GenBank/DDBJ databases">
        <authorList>
            <person name="Peterson S.W."/>
        </authorList>
    </citation>
    <scope>NUCLEOTIDE SEQUENCE [LARGE SCALE GENOMIC DNA]</scope>
    <source>
        <strain evidence="9 10">LMG 22410</strain>
    </source>
</reference>
<evidence type="ECO:0000313" key="10">
    <source>
        <dbReference type="Proteomes" id="UP000195787"/>
    </source>
</evidence>
<evidence type="ECO:0000256" key="5">
    <source>
        <dbReference type="ARBA" id="ARBA00022989"/>
    </source>
</evidence>
<dbReference type="OrthoDB" id="9813426at2"/>
<dbReference type="Proteomes" id="UP000195787">
    <property type="component" value="Unassembled WGS sequence"/>
</dbReference>
<evidence type="ECO:0000256" key="1">
    <source>
        <dbReference type="ARBA" id="ARBA00004651"/>
    </source>
</evidence>
<proteinExistence type="inferred from homology"/>
<dbReference type="GeneID" id="303173428"/>
<keyword evidence="5 7" id="KW-1133">Transmembrane helix</keyword>
<dbReference type="InterPro" id="IPR032816">
    <property type="entry name" value="VTT_dom"/>
</dbReference>
<feature type="transmembrane region" description="Helical" evidence="7">
    <location>
        <begin position="20"/>
        <end position="41"/>
    </location>
</feature>
<evidence type="ECO:0000313" key="9">
    <source>
        <dbReference type="EMBL" id="SJM63839.1"/>
    </source>
</evidence>
<gene>
    <name evidence="9" type="ORF">CZ674_09390</name>
</gene>
<dbReference type="InterPro" id="IPR051311">
    <property type="entry name" value="DedA_domain"/>
</dbReference>
<evidence type="ECO:0000259" key="8">
    <source>
        <dbReference type="Pfam" id="PF09335"/>
    </source>
</evidence>